<dbReference type="InterPro" id="IPR010982">
    <property type="entry name" value="Lambda_DNA-bd_dom_sf"/>
</dbReference>
<dbReference type="InterPro" id="IPR001387">
    <property type="entry name" value="Cro/C1-type_HTH"/>
</dbReference>
<accession>A0A255YWJ7</accession>
<dbReference type="CDD" id="cd00093">
    <property type="entry name" value="HTH_XRE"/>
    <property type="match status" value="1"/>
</dbReference>
<evidence type="ECO:0000256" key="1">
    <source>
        <dbReference type="SAM" id="MobiDB-lite"/>
    </source>
</evidence>
<dbReference type="OrthoDB" id="9797172at2"/>
<evidence type="ECO:0000313" key="3">
    <source>
        <dbReference type="EMBL" id="OYQ33551.1"/>
    </source>
</evidence>
<feature type="compositionally biased region" description="Basic and acidic residues" evidence="1">
    <location>
        <begin position="211"/>
        <end position="222"/>
    </location>
</feature>
<dbReference type="GO" id="GO:0003677">
    <property type="term" value="F:DNA binding"/>
    <property type="evidence" value="ECO:0007669"/>
    <property type="project" value="InterPro"/>
</dbReference>
<dbReference type="PANTHER" id="PTHR43236">
    <property type="entry name" value="ANTITOXIN HIGA1"/>
    <property type="match status" value="1"/>
</dbReference>
<dbReference type="PANTHER" id="PTHR43236:SF2">
    <property type="entry name" value="BLL0069 PROTEIN"/>
    <property type="match status" value="1"/>
</dbReference>
<dbReference type="RefSeq" id="WP_094456994.1">
    <property type="nucleotide sequence ID" value="NZ_NOXU01000030.1"/>
</dbReference>
<organism evidence="3 4">
    <name type="scientific">Niveispirillum lacus</name>
    <dbReference type="NCBI Taxonomy" id="1981099"/>
    <lineage>
        <taxon>Bacteria</taxon>
        <taxon>Pseudomonadati</taxon>
        <taxon>Pseudomonadota</taxon>
        <taxon>Alphaproteobacteria</taxon>
        <taxon>Rhodospirillales</taxon>
        <taxon>Azospirillaceae</taxon>
        <taxon>Niveispirillum</taxon>
    </lineage>
</organism>
<protein>
    <recommendedName>
        <fullName evidence="2">HTH cro/C1-type domain-containing protein</fullName>
    </recommendedName>
</protein>
<dbReference type="AlphaFoldDB" id="A0A255YWJ7"/>
<dbReference type="Gene3D" id="1.10.260.40">
    <property type="entry name" value="lambda repressor-like DNA-binding domains"/>
    <property type="match status" value="1"/>
</dbReference>
<dbReference type="InterPro" id="IPR052345">
    <property type="entry name" value="Rad_response_metalloprotease"/>
</dbReference>
<dbReference type="PROSITE" id="PS50943">
    <property type="entry name" value="HTH_CROC1"/>
    <property type="match status" value="1"/>
</dbReference>
<evidence type="ECO:0000313" key="4">
    <source>
        <dbReference type="Proteomes" id="UP000216998"/>
    </source>
</evidence>
<dbReference type="EMBL" id="NOXU01000030">
    <property type="protein sequence ID" value="OYQ33551.1"/>
    <property type="molecule type" value="Genomic_DNA"/>
</dbReference>
<feature type="domain" description="HTH cro/C1-type" evidence="2">
    <location>
        <begin position="25"/>
        <end position="79"/>
    </location>
</feature>
<proteinExistence type="predicted"/>
<dbReference type="Proteomes" id="UP000216998">
    <property type="component" value="Unassembled WGS sequence"/>
</dbReference>
<dbReference type="Pfam" id="PF01381">
    <property type="entry name" value="HTH_3"/>
    <property type="match status" value="1"/>
</dbReference>
<keyword evidence="4" id="KW-1185">Reference proteome</keyword>
<comment type="caution">
    <text evidence="3">The sequence shown here is derived from an EMBL/GenBank/DDBJ whole genome shotgun (WGS) entry which is preliminary data.</text>
</comment>
<reference evidence="3 4" key="1">
    <citation type="submission" date="2017-07" db="EMBL/GenBank/DDBJ databases">
        <title>Niveispirillum cyanobacteriorum sp. nov., isolated from cyanobacterial aggregates in a eutrophic lake.</title>
        <authorList>
            <person name="Cai H."/>
        </authorList>
    </citation>
    <scope>NUCLEOTIDE SEQUENCE [LARGE SCALE GENOMIC DNA]</scope>
    <source>
        <strain evidence="4">TH1-14</strain>
    </source>
</reference>
<sequence>MPRRSKNAAVAALETVIENHVAGRIRLRRGLLGMSQSDLAKALGITFQQVQKYERGSNRVSVGKLYRLADILDVPLTFFFDGLDVPDMRRPPESFAATAEGSSPILSRRELDLLRAWKSAPDEIADAVGSLLRAISPNAGYDGEAAAAAAANRQYSAPVSAEPVAPVEPPRRRGPVPGSKRQPKAATAAPASSATASPVSRRRRGAVWDPADIKDYTEGEND</sequence>
<dbReference type="SMART" id="SM00530">
    <property type="entry name" value="HTH_XRE"/>
    <property type="match status" value="1"/>
</dbReference>
<feature type="region of interest" description="Disordered" evidence="1">
    <location>
        <begin position="158"/>
        <end position="222"/>
    </location>
</feature>
<feature type="compositionally biased region" description="Low complexity" evidence="1">
    <location>
        <begin position="175"/>
        <end position="199"/>
    </location>
</feature>
<gene>
    <name evidence="3" type="ORF">CHU95_14290</name>
</gene>
<dbReference type="SUPFAM" id="SSF47413">
    <property type="entry name" value="lambda repressor-like DNA-binding domains"/>
    <property type="match status" value="1"/>
</dbReference>
<name>A0A255YWJ7_9PROT</name>
<evidence type="ECO:0000259" key="2">
    <source>
        <dbReference type="PROSITE" id="PS50943"/>
    </source>
</evidence>